<feature type="non-terminal residue" evidence="2">
    <location>
        <position position="1"/>
    </location>
</feature>
<name>A0A383C596_9ZZZZ</name>
<protein>
    <submittedName>
        <fullName evidence="2">Uncharacterized protein</fullName>
    </submittedName>
</protein>
<dbReference type="AlphaFoldDB" id="A0A383C596"/>
<organism evidence="2">
    <name type="scientific">marine metagenome</name>
    <dbReference type="NCBI Taxonomy" id="408172"/>
    <lineage>
        <taxon>unclassified sequences</taxon>
        <taxon>metagenomes</taxon>
        <taxon>ecological metagenomes</taxon>
    </lineage>
</organism>
<feature type="compositionally biased region" description="Gly residues" evidence="1">
    <location>
        <begin position="78"/>
        <end position="99"/>
    </location>
</feature>
<accession>A0A383C596</accession>
<feature type="non-terminal residue" evidence="2">
    <location>
        <position position="116"/>
    </location>
</feature>
<proteinExistence type="predicted"/>
<feature type="region of interest" description="Disordered" evidence="1">
    <location>
        <begin position="17"/>
        <end position="116"/>
    </location>
</feature>
<reference evidence="2" key="1">
    <citation type="submission" date="2018-05" db="EMBL/GenBank/DDBJ databases">
        <authorList>
            <person name="Lanie J.A."/>
            <person name="Ng W.-L."/>
            <person name="Kazmierczak K.M."/>
            <person name="Andrzejewski T.M."/>
            <person name="Davidsen T.M."/>
            <person name="Wayne K.J."/>
            <person name="Tettelin H."/>
            <person name="Glass J.I."/>
            <person name="Rusch D."/>
            <person name="Podicherti R."/>
            <person name="Tsui H.-C.T."/>
            <person name="Winkler M.E."/>
        </authorList>
    </citation>
    <scope>NUCLEOTIDE SEQUENCE</scope>
</reference>
<evidence type="ECO:0000313" key="2">
    <source>
        <dbReference type="EMBL" id="SVE26788.1"/>
    </source>
</evidence>
<dbReference type="EMBL" id="UINC01205559">
    <property type="protein sequence ID" value="SVE26788.1"/>
    <property type="molecule type" value="Genomic_DNA"/>
</dbReference>
<gene>
    <name evidence="2" type="ORF">METZ01_LOCUS479642</name>
</gene>
<sequence length="116" mass="12116">ACTHSQLAKLCRAERLGGLHRAVGRRPHSRRHPSPRRRYSRGQASTGRGRAHPGHRGEEGCLLESGEERTGCLSAGQGRRGGGDVGCRAGRSGGPGQPGFKGNAGSRVSPRGIAAM</sequence>
<evidence type="ECO:0000256" key="1">
    <source>
        <dbReference type="SAM" id="MobiDB-lite"/>
    </source>
</evidence>
<feature type="compositionally biased region" description="Basic residues" evidence="1">
    <location>
        <begin position="22"/>
        <end position="40"/>
    </location>
</feature>